<proteinExistence type="predicted"/>
<evidence type="ECO:0000313" key="1">
    <source>
        <dbReference type="EMBL" id="RIH93713.1"/>
    </source>
</evidence>
<gene>
    <name evidence="1" type="ORF">Mgrana_00296</name>
</gene>
<dbReference type="EMBL" id="QWLB01000003">
    <property type="protein sequence ID" value="RIH93713.1"/>
    <property type="molecule type" value="Genomic_DNA"/>
</dbReference>
<evidence type="ECO:0000313" key="2">
    <source>
        <dbReference type="Proteomes" id="UP000266178"/>
    </source>
</evidence>
<keyword evidence="2" id="KW-1185">Reference proteome</keyword>
<dbReference type="Proteomes" id="UP000266178">
    <property type="component" value="Unassembled WGS sequence"/>
</dbReference>
<sequence length="40" mass="4602">MRRLIAALYRWLGQRQRSPLEAHPWLLSTPGGQSLRELGS</sequence>
<dbReference type="AlphaFoldDB" id="A0A399FC10"/>
<protein>
    <submittedName>
        <fullName evidence="1">Uncharacterized protein</fullName>
    </submittedName>
</protein>
<reference evidence="1 2" key="1">
    <citation type="submission" date="2018-08" db="EMBL/GenBank/DDBJ databases">
        <title>Meiothermus granaticius genome AF-68 sequencing project.</title>
        <authorList>
            <person name="Da Costa M.S."/>
            <person name="Albuquerque L."/>
            <person name="Raposo P."/>
            <person name="Froufe H.J.C."/>
            <person name="Barroso C.S."/>
            <person name="Egas C."/>
        </authorList>
    </citation>
    <scope>NUCLEOTIDE SEQUENCE [LARGE SCALE GENOMIC DNA]</scope>
    <source>
        <strain evidence="1 2">AF-68</strain>
    </source>
</reference>
<comment type="caution">
    <text evidence="1">The sequence shown here is derived from an EMBL/GenBank/DDBJ whole genome shotgun (WGS) entry which is preliminary data.</text>
</comment>
<dbReference type="RefSeq" id="WP_276309136.1">
    <property type="nucleotide sequence ID" value="NZ_BJXM01000002.1"/>
</dbReference>
<accession>A0A399FC10</accession>
<organism evidence="1 2">
    <name type="scientific">Meiothermus granaticius NBRC 107808</name>
    <dbReference type="NCBI Taxonomy" id="1227551"/>
    <lineage>
        <taxon>Bacteria</taxon>
        <taxon>Thermotogati</taxon>
        <taxon>Deinococcota</taxon>
        <taxon>Deinococci</taxon>
        <taxon>Thermales</taxon>
        <taxon>Thermaceae</taxon>
        <taxon>Meiothermus</taxon>
    </lineage>
</organism>
<name>A0A399FC10_9DEIN</name>